<evidence type="ECO:0000256" key="7">
    <source>
        <dbReference type="ARBA" id="ARBA00022833"/>
    </source>
</evidence>
<comment type="similarity">
    <text evidence="10">Belongs to the TRAFAC class YlqF/YawG GTPase family. RsgA subfamily.</text>
</comment>
<feature type="binding site" evidence="10">
    <location>
        <position position="260"/>
    </location>
    <ligand>
        <name>Zn(2+)</name>
        <dbReference type="ChEBI" id="CHEBI:29105"/>
    </ligand>
</feature>
<dbReference type="Proteomes" id="UP000239047">
    <property type="component" value="Unassembled WGS sequence"/>
</dbReference>
<dbReference type="NCBIfam" id="TIGR00157">
    <property type="entry name" value="ribosome small subunit-dependent GTPase A"/>
    <property type="match status" value="1"/>
</dbReference>
<evidence type="ECO:0000313" key="13">
    <source>
        <dbReference type="EMBL" id="PPA72098.1"/>
    </source>
</evidence>
<dbReference type="InterPro" id="IPR030378">
    <property type="entry name" value="G_CP_dom"/>
</dbReference>
<dbReference type="Pfam" id="PF03193">
    <property type="entry name" value="RsgA_GTPase"/>
    <property type="match status" value="1"/>
</dbReference>
<evidence type="ECO:0000256" key="1">
    <source>
        <dbReference type="ARBA" id="ARBA00022490"/>
    </source>
</evidence>
<dbReference type="AlphaFoldDB" id="A0A2S5GGK7"/>
<proteinExistence type="inferred from homology"/>
<evidence type="ECO:0000256" key="10">
    <source>
        <dbReference type="HAMAP-Rule" id="MF_01820"/>
    </source>
</evidence>
<dbReference type="EMBL" id="PREZ01000001">
    <property type="protein sequence ID" value="PPA72098.1"/>
    <property type="molecule type" value="Genomic_DNA"/>
</dbReference>
<comment type="subunit">
    <text evidence="10">Monomer. Associates with 30S ribosomal subunit, binds 16S rRNA.</text>
</comment>
<evidence type="ECO:0000256" key="4">
    <source>
        <dbReference type="ARBA" id="ARBA00022730"/>
    </source>
</evidence>
<evidence type="ECO:0000256" key="3">
    <source>
        <dbReference type="ARBA" id="ARBA00022723"/>
    </source>
</evidence>
<keyword evidence="2 10" id="KW-0690">Ribosome biogenesis</keyword>
<feature type="binding site" evidence="10">
    <location>
        <begin position="166"/>
        <end position="174"/>
    </location>
    <ligand>
        <name>GTP</name>
        <dbReference type="ChEBI" id="CHEBI:37565"/>
    </ligand>
</feature>
<keyword evidence="14" id="KW-1185">Reference proteome</keyword>
<dbReference type="Gene3D" id="1.10.40.50">
    <property type="entry name" value="Probable gtpase engc, domain 3"/>
    <property type="match status" value="1"/>
</dbReference>
<evidence type="ECO:0000256" key="9">
    <source>
        <dbReference type="ARBA" id="ARBA00023134"/>
    </source>
</evidence>
<dbReference type="GO" id="GO:0019843">
    <property type="term" value="F:rRNA binding"/>
    <property type="evidence" value="ECO:0007669"/>
    <property type="project" value="UniProtKB-KW"/>
</dbReference>
<dbReference type="InterPro" id="IPR031944">
    <property type="entry name" value="RsgA_N"/>
</dbReference>
<dbReference type="InterPro" id="IPR010914">
    <property type="entry name" value="RsgA_GTPase_dom"/>
</dbReference>
<keyword evidence="4 10" id="KW-0699">rRNA-binding</keyword>
<dbReference type="Gene3D" id="2.40.50.140">
    <property type="entry name" value="Nucleic acid-binding proteins"/>
    <property type="match status" value="1"/>
</dbReference>
<comment type="cofactor">
    <cofactor evidence="10">
        <name>Zn(2+)</name>
        <dbReference type="ChEBI" id="CHEBI:29105"/>
    </cofactor>
    <text evidence="10">Binds 1 zinc ion per subunit.</text>
</comment>
<dbReference type="GO" id="GO:0005737">
    <property type="term" value="C:cytoplasm"/>
    <property type="evidence" value="ECO:0007669"/>
    <property type="project" value="UniProtKB-SubCell"/>
</dbReference>
<gene>
    <name evidence="10 13" type="primary">rsgA</name>
    <name evidence="13" type="ORF">C4B60_01580</name>
</gene>
<evidence type="ECO:0000313" key="14">
    <source>
        <dbReference type="Proteomes" id="UP000239047"/>
    </source>
</evidence>
<dbReference type="GO" id="GO:0042274">
    <property type="term" value="P:ribosomal small subunit biogenesis"/>
    <property type="evidence" value="ECO:0007669"/>
    <property type="project" value="UniProtKB-UniRule"/>
</dbReference>
<dbReference type="GO" id="GO:0046872">
    <property type="term" value="F:metal ion binding"/>
    <property type="evidence" value="ECO:0007669"/>
    <property type="project" value="UniProtKB-KW"/>
</dbReference>
<keyword evidence="8 10" id="KW-0694">RNA-binding</keyword>
<keyword evidence="5 10" id="KW-0547">Nucleotide-binding</keyword>
<dbReference type="EC" id="3.6.1.-" evidence="10"/>
<feature type="domain" description="CP-type G" evidence="12">
    <location>
        <begin position="63"/>
        <end position="223"/>
    </location>
</feature>
<keyword evidence="1 10" id="KW-0963">Cytoplasm</keyword>
<dbReference type="GO" id="GO:0003924">
    <property type="term" value="F:GTPase activity"/>
    <property type="evidence" value="ECO:0007669"/>
    <property type="project" value="UniProtKB-UniRule"/>
</dbReference>
<dbReference type="GO" id="GO:0005525">
    <property type="term" value="F:GTP binding"/>
    <property type="evidence" value="ECO:0007669"/>
    <property type="project" value="UniProtKB-UniRule"/>
</dbReference>
<dbReference type="HAMAP" id="MF_01820">
    <property type="entry name" value="GTPase_RsgA"/>
    <property type="match status" value="1"/>
</dbReference>
<evidence type="ECO:0000256" key="2">
    <source>
        <dbReference type="ARBA" id="ARBA00022517"/>
    </source>
</evidence>
<comment type="function">
    <text evidence="10">One of several proteins that assist in the late maturation steps of the functional core of the 30S ribosomal subunit. Helps release RbfA from mature subunits. May play a role in the assembly of ribosomal proteins into the subunit. Circularly permuted GTPase that catalyzes slow GTP hydrolysis, GTPase activity is stimulated by the 30S ribosomal subunit.</text>
</comment>
<reference evidence="13 14" key="1">
    <citation type="submission" date="2018-02" db="EMBL/GenBank/DDBJ databases">
        <title>Jeotgalibacillus proteolyticum sp. nov. a protease producing bacterium isolated from ocean sediments of Laizhou Bay.</title>
        <authorList>
            <person name="Li Y."/>
        </authorList>
    </citation>
    <scope>NUCLEOTIDE SEQUENCE [LARGE SCALE GENOMIC DNA]</scope>
    <source>
        <strain evidence="13 14">22-7</strain>
    </source>
</reference>
<keyword evidence="9 10" id="KW-0342">GTP-binding</keyword>
<dbReference type="PROSITE" id="PS50936">
    <property type="entry name" value="ENGC_GTPASE"/>
    <property type="match status" value="1"/>
</dbReference>
<feature type="binding site" evidence="10">
    <location>
        <begin position="112"/>
        <end position="115"/>
    </location>
    <ligand>
        <name>GTP</name>
        <dbReference type="ChEBI" id="CHEBI:37565"/>
    </ligand>
</feature>
<dbReference type="InterPro" id="IPR004881">
    <property type="entry name" value="Ribosome_biogen_GTPase_RsgA"/>
</dbReference>
<dbReference type="SUPFAM" id="SSF50249">
    <property type="entry name" value="Nucleic acid-binding proteins"/>
    <property type="match status" value="1"/>
</dbReference>
<dbReference type="PANTHER" id="PTHR32120:SF11">
    <property type="entry name" value="SMALL RIBOSOMAL SUBUNIT BIOGENESIS GTPASE RSGA 1, MITOCHONDRIAL-RELATED"/>
    <property type="match status" value="1"/>
</dbReference>
<comment type="caution">
    <text evidence="13">The sequence shown here is derived from an EMBL/GenBank/DDBJ whole genome shotgun (WGS) entry which is preliminary data.</text>
</comment>
<dbReference type="OrthoDB" id="9809485at2"/>
<feature type="binding site" evidence="10">
    <location>
        <position position="254"/>
    </location>
    <ligand>
        <name>Zn(2+)</name>
        <dbReference type="ChEBI" id="CHEBI:29105"/>
    </ligand>
</feature>
<comment type="subcellular location">
    <subcellularLocation>
        <location evidence="10">Cytoplasm</location>
    </subcellularLocation>
</comment>
<dbReference type="CDD" id="cd04466">
    <property type="entry name" value="S1_YloQ_GTPase"/>
    <property type="match status" value="1"/>
</dbReference>
<keyword evidence="3 10" id="KW-0479">Metal-binding</keyword>
<evidence type="ECO:0000256" key="6">
    <source>
        <dbReference type="ARBA" id="ARBA00022801"/>
    </source>
</evidence>
<dbReference type="PROSITE" id="PS51721">
    <property type="entry name" value="G_CP"/>
    <property type="match status" value="1"/>
</dbReference>
<accession>A0A2S5GGK7</accession>
<dbReference type="RefSeq" id="WP_104056043.1">
    <property type="nucleotide sequence ID" value="NZ_PREZ01000001.1"/>
</dbReference>
<sequence length="293" mass="33188">MPEGKIMKALSGFYYVKDHDQIIQCRGRGIFRKQKITPLVGDYVVYQAENDLEGYVTEIKERKNELMRPPVANVDQAVLVFSAIEPAFSTSLLDRFLVLVESHHISPVICISKMDLLSQEETEKIEKFAVQYEGIGYTVIRSSAKWEDGLTSLLPYLEGKISVFAGQSGVGKSSILNALRPDLELKTDQISSSLGRGKHTTRHVELWSIGSGLVADTPGFSALEFSELELEELPGCFPEIADYGERCKFRGCLHINEPKCAVKKAVEENEIPAYRYHHYQQFYDEIKTRKPRY</sequence>
<evidence type="ECO:0000259" key="11">
    <source>
        <dbReference type="PROSITE" id="PS50936"/>
    </source>
</evidence>
<name>A0A2S5GGK7_9BACL</name>
<keyword evidence="6 10" id="KW-0378">Hydrolase</keyword>
<dbReference type="SUPFAM" id="SSF52540">
    <property type="entry name" value="P-loop containing nucleoside triphosphate hydrolases"/>
    <property type="match status" value="1"/>
</dbReference>
<evidence type="ECO:0000256" key="5">
    <source>
        <dbReference type="ARBA" id="ARBA00022741"/>
    </source>
</evidence>
<evidence type="ECO:0000259" key="12">
    <source>
        <dbReference type="PROSITE" id="PS51721"/>
    </source>
</evidence>
<dbReference type="InterPro" id="IPR027417">
    <property type="entry name" value="P-loop_NTPase"/>
</dbReference>
<dbReference type="InterPro" id="IPR012340">
    <property type="entry name" value="NA-bd_OB-fold"/>
</dbReference>
<dbReference type="Pfam" id="PF16745">
    <property type="entry name" value="RsgA_N"/>
    <property type="match status" value="1"/>
</dbReference>
<dbReference type="CDD" id="cd01854">
    <property type="entry name" value="YjeQ_EngC"/>
    <property type="match status" value="1"/>
</dbReference>
<feature type="domain" description="EngC GTPase" evidence="11">
    <location>
        <begin position="72"/>
        <end position="221"/>
    </location>
</feature>
<dbReference type="Gene3D" id="3.40.50.300">
    <property type="entry name" value="P-loop containing nucleotide triphosphate hydrolases"/>
    <property type="match status" value="1"/>
</dbReference>
<keyword evidence="7 10" id="KW-0862">Zinc</keyword>
<feature type="binding site" evidence="10">
    <location>
        <position position="247"/>
    </location>
    <ligand>
        <name>Zn(2+)</name>
        <dbReference type="ChEBI" id="CHEBI:29105"/>
    </ligand>
</feature>
<evidence type="ECO:0000256" key="8">
    <source>
        <dbReference type="ARBA" id="ARBA00022884"/>
    </source>
</evidence>
<dbReference type="PANTHER" id="PTHR32120">
    <property type="entry name" value="SMALL RIBOSOMAL SUBUNIT BIOGENESIS GTPASE RSGA"/>
    <property type="match status" value="1"/>
</dbReference>
<protein>
    <recommendedName>
        <fullName evidence="10">Small ribosomal subunit biogenesis GTPase RsgA</fullName>
        <ecNumber evidence="10">3.6.1.-</ecNumber>
    </recommendedName>
</protein>
<organism evidence="13 14">
    <name type="scientific">Jeotgalibacillus proteolyticus</name>
    <dbReference type="NCBI Taxonomy" id="2082395"/>
    <lineage>
        <taxon>Bacteria</taxon>
        <taxon>Bacillati</taxon>
        <taxon>Bacillota</taxon>
        <taxon>Bacilli</taxon>
        <taxon>Bacillales</taxon>
        <taxon>Caryophanaceae</taxon>
        <taxon>Jeotgalibacillus</taxon>
    </lineage>
</organism>
<feature type="binding site" evidence="10">
    <location>
        <position position="252"/>
    </location>
    <ligand>
        <name>Zn(2+)</name>
        <dbReference type="ChEBI" id="CHEBI:29105"/>
    </ligand>
</feature>